<proteinExistence type="predicted"/>
<evidence type="ECO:0000313" key="4">
    <source>
        <dbReference type="EMBL" id="OBR92497.1"/>
    </source>
</evidence>
<dbReference type="PATRIC" id="fig|1705578.3.peg.441"/>
<comment type="caution">
    <text evidence="3">The sequence shown here is derived from an EMBL/GenBank/DDBJ whole genome shotgun (WGS) entry which is preliminary data.</text>
</comment>
<evidence type="ECO:0000313" key="5">
    <source>
        <dbReference type="Proteomes" id="UP000077384"/>
    </source>
</evidence>
<name>A0A162JCG0_9CLOT</name>
<keyword evidence="1" id="KW-1133">Transmembrane helix</keyword>
<dbReference type="EMBL" id="LITQ01000013">
    <property type="protein sequence ID" value="OAA93365.1"/>
    <property type="molecule type" value="Genomic_DNA"/>
</dbReference>
<organism evidence="3 5">
    <name type="scientific">Clostridium coskatii</name>
    <dbReference type="NCBI Taxonomy" id="1705578"/>
    <lineage>
        <taxon>Bacteria</taxon>
        <taxon>Bacillati</taxon>
        <taxon>Bacillota</taxon>
        <taxon>Clostridia</taxon>
        <taxon>Eubacteriales</taxon>
        <taxon>Clostridiaceae</taxon>
        <taxon>Clostridium</taxon>
    </lineage>
</organism>
<dbReference type="PROSITE" id="PS50006">
    <property type="entry name" value="FHA_DOMAIN"/>
    <property type="match status" value="1"/>
</dbReference>
<dbReference type="SMART" id="SM00240">
    <property type="entry name" value="FHA"/>
    <property type="match status" value="1"/>
</dbReference>
<keyword evidence="1" id="KW-0812">Transmembrane</keyword>
<dbReference type="InterPro" id="IPR000253">
    <property type="entry name" value="FHA_dom"/>
</dbReference>
<evidence type="ECO:0000259" key="2">
    <source>
        <dbReference type="PROSITE" id="PS50006"/>
    </source>
</evidence>
<sequence length="146" mass="16315">MDLSKLSIVFKIVIIGIVYIIIFWALRIMYKDVKNGSKRGRNVNRKSFGLEVVNPGENANLRKGAVIPVRREITIGRKGDNQLMLEDPYTSGHHARIYIKNGKECILEDMGSTNGTLLNGKKLRGKHYLASGDEIKIGNTSFKVIG</sequence>
<feature type="transmembrane region" description="Helical" evidence="1">
    <location>
        <begin position="6"/>
        <end position="30"/>
    </location>
</feature>
<evidence type="ECO:0000256" key="1">
    <source>
        <dbReference type="SAM" id="Phobius"/>
    </source>
</evidence>
<dbReference type="AlphaFoldDB" id="A0A162JCG0"/>
<dbReference type="RefSeq" id="WP_013236997.1">
    <property type="nucleotide sequence ID" value="NZ_LITQ01000013.1"/>
</dbReference>
<reference evidence="3 5" key="1">
    <citation type="journal article" date="2015" name="Biotechnol. Bioeng.">
        <title>Genome sequence and phenotypic characterization of Caulobacter segnis.</title>
        <authorList>
            <person name="Patel S."/>
            <person name="Fletcher B."/>
            <person name="Scott D.C."/>
            <person name="Ely B."/>
        </authorList>
    </citation>
    <scope>NUCLEOTIDE SEQUENCE [LARGE SCALE GENOMIC DNA]</scope>
    <source>
        <strain evidence="3 5">PS02</strain>
    </source>
</reference>
<dbReference type="Gene3D" id="2.60.200.20">
    <property type="match status" value="1"/>
</dbReference>
<dbReference type="Proteomes" id="UP000093694">
    <property type="component" value="Unassembled WGS sequence"/>
</dbReference>
<keyword evidence="6" id="KW-1185">Reference proteome</keyword>
<dbReference type="InterPro" id="IPR050923">
    <property type="entry name" value="Cell_Proc_Reg/RNA_Proc"/>
</dbReference>
<dbReference type="InterPro" id="IPR008984">
    <property type="entry name" value="SMAD_FHA_dom_sf"/>
</dbReference>
<accession>A0A162JCG0</accession>
<dbReference type="CDD" id="cd00060">
    <property type="entry name" value="FHA"/>
    <property type="match status" value="1"/>
</dbReference>
<dbReference type="PANTHER" id="PTHR23308">
    <property type="entry name" value="NUCLEAR INHIBITOR OF PROTEIN PHOSPHATASE-1"/>
    <property type="match status" value="1"/>
</dbReference>
<evidence type="ECO:0000313" key="6">
    <source>
        <dbReference type="Proteomes" id="UP000093694"/>
    </source>
</evidence>
<protein>
    <submittedName>
        <fullName evidence="3">FHA domain-containing protein FhaB</fullName>
    </submittedName>
</protein>
<dbReference type="Proteomes" id="UP000077384">
    <property type="component" value="Unassembled WGS sequence"/>
</dbReference>
<dbReference type="EMBL" id="LROR01000057">
    <property type="protein sequence ID" value="OBR92497.1"/>
    <property type="molecule type" value="Genomic_DNA"/>
</dbReference>
<dbReference type="Pfam" id="PF00498">
    <property type="entry name" value="FHA"/>
    <property type="match status" value="1"/>
</dbReference>
<gene>
    <name evidence="3" type="primary">fhaB</name>
    <name evidence="4" type="ORF">CLCOS_29600</name>
    <name evidence="3" type="ORF">WX73_00057</name>
</gene>
<evidence type="ECO:0000313" key="3">
    <source>
        <dbReference type="EMBL" id="OAA93365.1"/>
    </source>
</evidence>
<reference evidence="4 6" key="2">
    <citation type="journal article" date="2016" name="Front. Microbiol.">
        <title>Industrial Acetogenic Biocatalysts: A Comparative Metabolic and Genomic Analysis.</title>
        <authorList>
            <person name="Bengelsdorf F."/>
            <person name="Poehlein A."/>
            <person name="Sonja S."/>
            <person name="Erz C."/>
            <person name="Hummel T."/>
            <person name="Hoffmeister S."/>
            <person name="Daniel R."/>
            <person name="Durre P."/>
        </authorList>
    </citation>
    <scope>NUCLEOTIDE SEQUENCE [LARGE SCALE GENOMIC DNA]</scope>
    <source>
        <strain evidence="4 6">PTA-10522</strain>
    </source>
</reference>
<dbReference type="SUPFAM" id="SSF49879">
    <property type="entry name" value="SMAD/FHA domain"/>
    <property type="match status" value="1"/>
</dbReference>
<feature type="domain" description="FHA" evidence="2">
    <location>
        <begin position="73"/>
        <end position="123"/>
    </location>
</feature>
<keyword evidence="1" id="KW-0472">Membrane</keyword>